<dbReference type="AlphaFoldDB" id="E6K2X3"/>
<feature type="region of interest" description="Disordered" evidence="1">
    <location>
        <begin position="23"/>
        <end position="43"/>
    </location>
</feature>
<proteinExistence type="predicted"/>
<name>E6K2X3_PARDN</name>
<dbReference type="EMBL" id="AEON01000002">
    <property type="protein sequence ID" value="EFT82677.1"/>
    <property type="molecule type" value="Genomic_DNA"/>
</dbReference>
<feature type="compositionally biased region" description="Basic and acidic residues" evidence="1">
    <location>
        <begin position="33"/>
        <end position="43"/>
    </location>
</feature>
<protein>
    <recommendedName>
        <fullName evidence="4">Transposase IS204/IS1001/IS1096/IS1165 DDE domain-containing protein</fullName>
    </recommendedName>
</protein>
<reference evidence="2 3" key="1">
    <citation type="submission" date="2010-12" db="EMBL/GenBank/DDBJ databases">
        <authorList>
            <person name="Muzny D."/>
            <person name="Qin X."/>
            <person name="Buhay C."/>
            <person name="Dugan-Rocha S."/>
            <person name="Ding Y."/>
            <person name="Chen G."/>
            <person name="Hawes A."/>
            <person name="Holder M."/>
            <person name="Jhangiani S."/>
            <person name="Johnson A."/>
            <person name="Khan Z."/>
            <person name="Li Z."/>
            <person name="Liu W."/>
            <person name="Liu X."/>
            <person name="Perez L."/>
            <person name="Shen H."/>
            <person name="Wang Q."/>
            <person name="Watt J."/>
            <person name="Xi L."/>
            <person name="Xin Y."/>
            <person name="Zhou J."/>
            <person name="Deng J."/>
            <person name="Jiang H."/>
            <person name="Liu Y."/>
            <person name="Qu J."/>
            <person name="Song X.-Z."/>
            <person name="Zhang L."/>
            <person name="Villasana D."/>
            <person name="Johnson A."/>
            <person name="Liu J."/>
            <person name="Liyanage D."/>
            <person name="Lorensuhewa L."/>
            <person name="Robinson T."/>
            <person name="Song A."/>
            <person name="Song B.-B."/>
            <person name="Dinh H."/>
            <person name="Thornton R."/>
            <person name="Coyle M."/>
            <person name="Francisco L."/>
            <person name="Jackson L."/>
            <person name="Javaid M."/>
            <person name="Korchina V."/>
            <person name="Kovar C."/>
            <person name="Mata R."/>
            <person name="Mathew T."/>
            <person name="Ngo R."/>
            <person name="Nguyen L."/>
            <person name="Nguyen N."/>
            <person name="Okwuonu G."/>
            <person name="Ongeri F."/>
            <person name="Pham C."/>
            <person name="Simmons D."/>
            <person name="Wilczek-Boney K."/>
            <person name="Hale W."/>
            <person name="Jakkamsetti A."/>
            <person name="Pham P."/>
            <person name="Ruth R."/>
            <person name="San Lucas F."/>
            <person name="Warren J."/>
            <person name="Zhang J."/>
            <person name="Zhao Z."/>
            <person name="Zhou C."/>
            <person name="Zhu D."/>
            <person name="Lee S."/>
            <person name="Bess C."/>
            <person name="Blankenburg K."/>
            <person name="Forbes L."/>
            <person name="Fu Q."/>
            <person name="Gubbala S."/>
            <person name="Hirani K."/>
            <person name="Jayaseelan J.C."/>
            <person name="Lara F."/>
            <person name="Munidasa M."/>
            <person name="Palculict T."/>
            <person name="Patil S."/>
            <person name="Pu L.-L."/>
            <person name="Saada N."/>
            <person name="Tang L."/>
            <person name="Weissenberger G."/>
            <person name="Zhu Y."/>
            <person name="Hemphill L."/>
            <person name="Shang Y."/>
            <person name="Youmans B."/>
            <person name="Ayvaz T."/>
            <person name="Ross M."/>
            <person name="Santibanez J."/>
            <person name="Aqrawi P."/>
            <person name="Gross S."/>
            <person name="Joshi V."/>
            <person name="Fowler G."/>
            <person name="Nazareth L."/>
            <person name="Reid J."/>
            <person name="Worley K."/>
            <person name="Petrosino J."/>
            <person name="Highlander S."/>
            <person name="Gibbs R."/>
        </authorList>
    </citation>
    <scope>NUCLEOTIDE SEQUENCE [LARGE SCALE GENOMIC DNA]</scope>
    <source>
        <strain evidence="2 3">DSM 10105</strain>
    </source>
</reference>
<comment type="caution">
    <text evidence="2">The sequence shown here is derived from an EMBL/GenBank/DDBJ whole genome shotgun (WGS) entry which is preliminary data.</text>
</comment>
<sequence>MIIRKACGFLDAQNMLDMMHLVRSDSPAPLPDQRSKQLNPHEY</sequence>
<keyword evidence="3" id="KW-1185">Reference proteome</keyword>
<evidence type="ECO:0000313" key="3">
    <source>
        <dbReference type="Proteomes" id="UP000004946"/>
    </source>
</evidence>
<evidence type="ECO:0000256" key="1">
    <source>
        <dbReference type="SAM" id="MobiDB-lite"/>
    </source>
</evidence>
<dbReference type="Proteomes" id="UP000004946">
    <property type="component" value="Chromosome"/>
</dbReference>
<evidence type="ECO:0008006" key="4">
    <source>
        <dbReference type="Google" id="ProtNLM"/>
    </source>
</evidence>
<dbReference type="HOGENOM" id="CLU_3237137_0_0_11"/>
<accession>E6K2X3</accession>
<gene>
    <name evidence="2" type="ORF">HMPREF0620_1362</name>
</gene>
<evidence type="ECO:0000313" key="2">
    <source>
        <dbReference type="EMBL" id="EFT82677.1"/>
    </source>
</evidence>
<organism evidence="2 3">
    <name type="scientific">Parascardovia denticolens DSM 10105 = JCM 12538</name>
    <dbReference type="NCBI Taxonomy" id="864564"/>
    <lineage>
        <taxon>Bacteria</taxon>
        <taxon>Bacillati</taxon>
        <taxon>Actinomycetota</taxon>
        <taxon>Actinomycetes</taxon>
        <taxon>Bifidobacteriales</taxon>
        <taxon>Bifidobacteriaceae</taxon>
        <taxon>Parascardovia</taxon>
    </lineage>
</organism>